<accession>A0A3R7QGY7</accession>
<protein>
    <submittedName>
        <fullName evidence="1">Uncharacterized protein</fullName>
    </submittedName>
</protein>
<dbReference type="Proteomes" id="UP000283509">
    <property type="component" value="Unassembled WGS sequence"/>
</dbReference>
<keyword evidence="2" id="KW-1185">Reference proteome</keyword>
<name>A0A3R7QGY7_PENVA</name>
<evidence type="ECO:0000313" key="1">
    <source>
        <dbReference type="EMBL" id="ROT67040.1"/>
    </source>
</evidence>
<proteinExistence type="predicted"/>
<reference evidence="1 2" key="1">
    <citation type="submission" date="2018-04" db="EMBL/GenBank/DDBJ databases">
        <authorList>
            <person name="Zhang X."/>
            <person name="Yuan J."/>
            <person name="Li F."/>
            <person name="Xiang J."/>
        </authorList>
    </citation>
    <scope>NUCLEOTIDE SEQUENCE [LARGE SCALE GENOMIC DNA]</scope>
    <source>
        <tissue evidence="1">Muscle</tissue>
    </source>
</reference>
<evidence type="ECO:0000313" key="2">
    <source>
        <dbReference type="Proteomes" id="UP000283509"/>
    </source>
</evidence>
<sequence length="302" mass="35653">MRQYTALDLGSCSAKRTPRQRQEVHLLRDSPTLQVSRDCFLTFVNDNRYHAENPFDQGIFRENKTWLASPNFTFSMFPLHDSDPALEPYDLRVTLVWAPYASFTAPPSPTYRMRVTKFEEWLEQEVVPDVVVMGLGTWFLLQRQGLDELAPYTEAEFLLRPLVEPLARLARRTRVLWWHQSRYRWFNLEGGGGTPWQDMLTHNQFRDSIPLMDAWLWLAVFRNTGMWQWDSTVPFNLANYRECYDLWKLGLSKDKIYKSRWWHCGDDHHSSYETNADEIQMLLNLLCNAYIASREQYCCSGG</sequence>
<comment type="caution">
    <text evidence="1">The sequence shown here is derived from an EMBL/GenBank/DDBJ whole genome shotgun (WGS) entry which is preliminary data.</text>
</comment>
<dbReference type="AlphaFoldDB" id="A0A3R7QGY7"/>
<reference evidence="1 2" key="2">
    <citation type="submission" date="2019-01" db="EMBL/GenBank/DDBJ databases">
        <title>The decoding of complex shrimp genome reveals the adaptation for benthos swimmer, frequently molting mechanism and breeding impact on genome.</title>
        <authorList>
            <person name="Sun Y."/>
            <person name="Gao Y."/>
            <person name="Yu Y."/>
        </authorList>
    </citation>
    <scope>NUCLEOTIDE SEQUENCE [LARGE SCALE GENOMIC DNA]</scope>
    <source>
        <tissue evidence="1">Muscle</tissue>
    </source>
</reference>
<dbReference type="EMBL" id="QCYY01002863">
    <property type="protein sequence ID" value="ROT67040.1"/>
    <property type="molecule type" value="Genomic_DNA"/>
</dbReference>
<organism evidence="1 2">
    <name type="scientific">Penaeus vannamei</name>
    <name type="common">Whiteleg shrimp</name>
    <name type="synonym">Litopenaeus vannamei</name>
    <dbReference type="NCBI Taxonomy" id="6689"/>
    <lineage>
        <taxon>Eukaryota</taxon>
        <taxon>Metazoa</taxon>
        <taxon>Ecdysozoa</taxon>
        <taxon>Arthropoda</taxon>
        <taxon>Crustacea</taxon>
        <taxon>Multicrustacea</taxon>
        <taxon>Malacostraca</taxon>
        <taxon>Eumalacostraca</taxon>
        <taxon>Eucarida</taxon>
        <taxon>Decapoda</taxon>
        <taxon>Dendrobranchiata</taxon>
        <taxon>Penaeoidea</taxon>
        <taxon>Penaeidae</taxon>
        <taxon>Penaeus</taxon>
    </lineage>
</organism>
<gene>
    <name evidence="1" type="ORF">C7M84_014909</name>
</gene>
<dbReference type="OrthoDB" id="6352750at2759"/>